<dbReference type="InterPro" id="IPR036736">
    <property type="entry name" value="ACP-like_sf"/>
</dbReference>
<dbReference type="Proteomes" id="UP000649617">
    <property type="component" value="Unassembled WGS sequence"/>
</dbReference>
<gene>
    <name evidence="2" type="primary">ppsD</name>
    <name evidence="2" type="ORF">SPIL2461_LOCUS23172</name>
</gene>
<dbReference type="GO" id="GO:0005737">
    <property type="term" value="C:cytoplasm"/>
    <property type="evidence" value="ECO:0007669"/>
    <property type="project" value="TreeGrafter"/>
</dbReference>
<evidence type="ECO:0000313" key="2">
    <source>
        <dbReference type="EMBL" id="CAE7780228.1"/>
    </source>
</evidence>
<organism evidence="2 3">
    <name type="scientific">Symbiodinium pilosum</name>
    <name type="common">Dinoflagellate</name>
    <dbReference type="NCBI Taxonomy" id="2952"/>
    <lineage>
        <taxon>Eukaryota</taxon>
        <taxon>Sar</taxon>
        <taxon>Alveolata</taxon>
        <taxon>Dinophyceae</taxon>
        <taxon>Suessiales</taxon>
        <taxon>Symbiodiniaceae</taxon>
        <taxon>Symbiodinium</taxon>
    </lineage>
</organism>
<dbReference type="Gene3D" id="3.30.559.10">
    <property type="entry name" value="Chloramphenicol acetyltransferase-like domain"/>
    <property type="match status" value="1"/>
</dbReference>
<dbReference type="SUPFAM" id="SSF47336">
    <property type="entry name" value="ACP-like"/>
    <property type="match status" value="1"/>
</dbReference>
<dbReference type="OrthoDB" id="430546at2759"/>
<dbReference type="Gene3D" id="1.10.1200.10">
    <property type="entry name" value="ACP-like"/>
    <property type="match status" value="1"/>
</dbReference>
<proteinExistence type="predicted"/>
<dbReference type="Pfam" id="PF00550">
    <property type="entry name" value="PP-binding"/>
    <property type="match status" value="1"/>
</dbReference>
<dbReference type="Gene3D" id="3.30.300.30">
    <property type="match status" value="1"/>
</dbReference>
<protein>
    <submittedName>
        <fullName evidence="2">PpsD protein</fullName>
    </submittedName>
</protein>
<dbReference type="AlphaFoldDB" id="A0A812YKU4"/>
<dbReference type="PANTHER" id="PTHR45527">
    <property type="entry name" value="NONRIBOSOMAL PEPTIDE SYNTHETASE"/>
    <property type="match status" value="1"/>
</dbReference>
<dbReference type="EMBL" id="CAJNIZ010048015">
    <property type="protein sequence ID" value="CAE7780228.1"/>
    <property type="molecule type" value="Genomic_DNA"/>
</dbReference>
<accession>A0A812YKU4</accession>
<dbReference type="InterPro" id="IPR023213">
    <property type="entry name" value="CAT-like_dom_sf"/>
</dbReference>
<feature type="domain" description="Carrier" evidence="1">
    <location>
        <begin position="76"/>
        <end position="154"/>
    </location>
</feature>
<dbReference type="SUPFAM" id="SSF56801">
    <property type="entry name" value="Acetyl-CoA synthetase-like"/>
    <property type="match status" value="1"/>
</dbReference>
<dbReference type="PROSITE" id="PS50075">
    <property type="entry name" value="CARRIER"/>
    <property type="match status" value="1"/>
</dbReference>
<dbReference type="GO" id="GO:0043041">
    <property type="term" value="P:amino acid activation for nonribosomal peptide biosynthetic process"/>
    <property type="evidence" value="ECO:0007669"/>
    <property type="project" value="TreeGrafter"/>
</dbReference>
<comment type="caution">
    <text evidence="2">The sequence shown here is derived from an EMBL/GenBank/DDBJ whole genome shotgun (WGS) entry which is preliminary data.</text>
</comment>
<evidence type="ECO:0000313" key="3">
    <source>
        <dbReference type="Proteomes" id="UP000649617"/>
    </source>
</evidence>
<dbReference type="GO" id="GO:0031177">
    <property type="term" value="F:phosphopantetheine binding"/>
    <property type="evidence" value="ECO:0007669"/>
    <property type="project" value="TreeGrafter"/>
</dbReference>
<evidence type="ECO:0000259" key="1">
    <source>
        <dbReference type="PROSITE" id="PS50075"/>
    </source>
</evidence>
<sequence>AVALVHGDRLIGYFSTLQGVEEGEAVAQCIDKTRQRLPRYMWPELVHVKEWPRGRTGKVDRKALPVPTICVQATDLQLLDLVGCFWQICQVLRRDPAVTSVRSDFFTLGGTSLKAAALLSALRAQVPEAAALQFEELYAHPDAASLAQLLSGSREVLVLGPAPVEGLLPASLGQEHMLILQELHEGSSAYNSPLILKLEGSLDRALLSSALDRAMRQHLQPLVSDKCEKEKTIFEVLARHDVLRSNLLRDSDGTVLQARPAEHDASKACICNHLHA</sequence>
<dbReference type="InterPro" id="IPR009081">
    <property type="entry name" value="PP-bd_ACP"/>
</dbReference>
<dbReference type="GO" id="GO:0044550">
    <property type="term" value="P:secondary metabolite biosynthetic process"/>
    <property type="evidence" value="ECO:0007669"/>
    <property type="project" value="TreeGrafter"/>
</dbReference>
<dbReference type="InterPro" id="IPR045851">
    <property type="entry name" value="AMP-bd_C_sf"/>
</dbReference>
<name>A0A812YKU4_SYMPI</name>
<keyword evidence="3" id="KW-1185">Reference proteome</keyword>
<dbReference type="PANTHER" id="PTHR45527:SF1">
    <property type="entry name" value="FATTY ACID SYNTHASE"/>
    <property type="match status" value="1"/>
</dbReference>
<dbReference type="SUPFAM" id="SSF52777">
    <property type="entry name" value="CoA-dependent acyltransferases"/>
    <property type="match status" value="1"/>
</dbReference>
<feature type="non-terminal residue" evidence="2">
    <location>
        <position position="276"/>
    </location>
</feature>
<reference evidence="2" key="1">
    <citation type="submission" date="2021-02" db="EMBL/GenBank/DDBJ databases">
        <authorList>
            <person name="Dougan E. K."/>
            <person name="Rhodes N."/>
            <person name="Thang M."/>
            <person name="Chan C."/>
        </authorList>
    </citation>
    <scope>NUCLEOTIDE SEQUENCE</scope>
</reference>